<dbReference type="GO" id="GO:0006508">
    <property type="term" value="P:proteolysis"/>
    <property type="evidence" value="ECO:0007669"/>
    <property type="project" value="UniProtKB-KW"/>
</dbReference>
<dbReference type="InterPro" id="IPR022398">
    <property type="entry name" value="Peptidase_S8_His-AS"/>
</dbReference>
<evidence type="ECO:0000256" key="3">
    <source>
        <dbReference type="ARBA" id="ARBA00022801"/>
    </source>
</evidence>
<keyword evidence="2" id="KW-0645">Protease</keyword>
<keyword evidence="3" id="KW-0378">Hydrolase</keyword>
<dbReference type="AlphaFoldDB" id="A0A0W8F6Q1"/>
<feature type="domain" description="Peptidase S8/S53" evidence="6">
    <location>
        <begin position="258"/>
        <end position="514"/>
    </location>
</feature>
<sequence>MRPLNPSHILHFVLLLSLVSYASAFPIQNALENNKATAWFQKEYENRLRPSVDDGAAPVIYGVSVSPSILKTGDPRSEINARVHDPSGLGMVYADIGNRMNLMIDLDRDGTFTGYCGSNMPAGTYNVTIIAVDKFGNAAKDESKKITIRDPRDLNGNGIEDSLEEQKAKDLKVIVLHEDDLKGNLTGVGSSLEKRFKVLPGSAMTVSSDNLEKIAKTDGVRGVYTDQKLTVLSAASTSSSNPGPSIIDDPREISGPKGEGVTVALIDTGADADHEALSRKIVAFQDFVNNQTEPYDDNGHGTHCASLIAGDLGMGVAPGAELVVIKVMDRDGACYLSDALKALDWCLDNRDRYGIKIISFSVGGEGPSDGASLLDEACDRMVEEGLTMCVAAGNSGPSPSSIVMPGGAEKVITIGAIDRTGLIFEQSSRGPTLTGEIKPDLVTLGVDVPSALAGSKNGLSSVSGTSMAVPQVSGASAVLLEANPELQPADIKRLLLKTADELGQEGKDNLYGYGALNLTRALKSINAPKEELYPPDLVDVRLNRDEATEGEPVMVEAQASGEIKSLNTKIIGPDRNLEIPMDDLDGNGIYSARWETSFWTAGDYKISVDLVGGFGEMESIAVPFRLLER</sequence>
<dbReference type="PROSITE" id="PS51892">
    <property type="entry name" value="SUBTILASE"/>
    <property type="match status" value="1"/>
</dbReference>
<dbReference type="PANTHER" id="PTHR43806">
    <property type="entry name" value="PEPTIDASE S8"/>
    <property type="match status" value="1"/>
</dbReference>
<evidence type="ECO:0000256" key="2">
    <source>
        <dbReference type="ARBA" id="ARBA00022670"/>
    </source>
</evidence>
<dbReference type="InterPro" id="IPR036852">
    <property type="entry name" value="Peptidase_S8/S53_dom_sf"/>
</dbReference>
<dbReference type="SUPFAM" id="SSF52743">
    <property type="entry name" value="Subtilisin-like"/>
    <property type="match status" value="1"/>
</dbReference>
<dbReference type="Pfam" id="PF00082">
    <property type="entry name" value="Peptidase_S8"/>
    <property type="match status" value="1"/>
</dbReference>
<evidence type="ECO:0000256" key="1">
    <source>
        <dbReference type="ARBA" id="ARBA00011073"/>
    </source>
</evidence>
<reference evidence="7" key="1">
    <citation type="journal article" date="2015" name="Proc. Natl. Acad. Sci. U.S.A.">
        <title>Networks of energetic and metabolic interactions define dynamics in microbial communities.</title>
        <authorList>
            <person name="Embree M."/>
            <person name="Liu J.K."/>
            <person name="Al-Bassam M.M."/>
            <person name="Zengler K."/>
        </authorList>
    </citation>
    <scope>NUCLEOTIDE SEQUENCE</scope>
</reference>
<name>A0A0W8F6Q1_9ZZZZ</name>
<evidence type="ECO:0000256" key="5">
    <source>
        <dbReference type="SAM" id="MobiDB-lite"/>
    </source>
</evidence>
<gene>
    <name evidence="7" type="ORF">ASZ90_013791</name>
</gene>
<comment type="caution">
    <text evidence="7">The sequence shown here is derived from an EMBL/GenBank/DDBJ whole genome shotgun (WGS) entry which is preliminary data.</text>
</comment>
<dbReference type="Gene3D" id="3.40.50.200">
    <property type="entry name" value="Peptidase S8/S53 domain"/>
    <property type="match status" value="1"/>
</dbReference>
<dbReference type="EMBL" id="LNQE01001491">
    <property type="protein sequence ID" value="KUG16529.1"/>
    <property type="molecule type" value="Genomic_DNA"/>
</dbReference>
<proteinExistence type="inferred from homology"/>
<dbReference type="GO" id="GO:0004252">
    <property type="term" value="F:serine-type endopeptidase activity"/>
    <property type="evidence" value="ECO:0007669"/>
    <property type="project" value="InterPro"/>
</dbReference>
<evidence type="ECO:0000256" key="4">
    <source>
        <dbReference type="ARBA" id="ARBA00022825"/>
    </source>
</evidence>
<keyword evidence="4" id="KW-0720">Serine protease</keyword>
<dbReference type="PROSITE" id="PS00138">
    <property type="entry name" value="SUBTILASE_SER"/>
    <property type="match status" value="1"/>
</dbReference>
<dbReference type="InterPro" id="IPR000209">
    <property type="entry name" value="Peptidase_S8/S53_dom"/>
</dbReference>
<comment type="similarity">
    <text evidence="1">Belongs to the peptidase S8 family.</text>
</comment>
<dbReference type="InterPro" id="IPR023828">
    <property type="entry name" value="Peptidase_S8_Ser-AS"/>
</dbReference>
<protein>
    <recommendedName>
        <fullName evidence="6">Peptidase S8/S53 domain-containing protein</fullName>
    </recommendedName>
</protein>
<dbReference type="InterPro" id="IPR050131">
    <property type="entry name" value="Peptidase_S8_subtilisin-like"/>
</dbReference>
<accession>A0A0W8F6Q1</accession>
<dbReference type="PRINTS" id="PR00723">
    <property type="entry name" value="SUBTILISIN"/>
</dbReference>
<dbReference type="PANTHER" id="PTHR43806:SF11">
    <property type="entry name" value="CEREVISIN-RELATED"/>
    <property type="match status" value="1"/>
</dbReference>
<dbReference type="InterPro" id="IPR015500">
    <property type="entry name" value="Peptidase_S8_subtilisin-rel"/>
</dbReference>
<dbReference type="PROSITE" id="PS00137">
    <property type="entry name" value="SUBTILASE_HIS"/>
    <property type="match status" value="1"/>
</dbReference>
<organism evidence="7">
    <name type="scientific">hydrocarbon metagenome</name>
    <dbReference type="NCBI Taxonomy" id="938273"/>
    <lineage>
        <taxon>unclassified sequences</taxon>
        <taxon>metagenomes</taxon>
        <taxon>ecological metagenomes</taxon>
    </lineage>
</organism>
<dbReference type="CDD" id="cd07487">
    <property type="entry name" value="Peptidases_S8_1"/>
    <property type="match status" value="1"/>
</dbReference>
<evidence type="ECO:0000313" key="7">
    <source>
        <dbReference type="EMBL" id="KUG16529.1"/>
    </source>
</evidence>
<feature type="region of interest" description="Disordered" evidence="5">
    <location>
        <begin position="235"/>
        <end position="254"/>
    </location>
</feature>
<evidence type="ECO:0000259" key="6">
    <source>
        <dbReference type="Pfam" id="PF00082"/>
    </source>
</evidence>